<dbReference type="Proteomes" id="UP000252893">
    <property type="component" value="Unassembled WGS sequence"/>
</dbReference>
<reference evidence="3 4" key="1">
    <citation type="submission" date="2018-06" db="EMBL/GenBank/DDBJ databases">
        <title>Genomic Encyclopedia of Type Strains, Phase IV (KMG-IV): sequencing the most valuable type-strain genomes for metagenomic binning, comparative biology and taxonomic classification.</title>
        <authorList>
            <person name="Goeker M."/>
        </authorList>
    </citation>
    <scope>NUCLEOTIDE SEQUENCE [LARGE SCALE GENOMIC DNA]</scope>
    <source>
        <strain evidence="3 4">DSM 25619</strain>
    </source>
</reference>
<accession>A0A366DMI1</accession>
<dbReference type="AlphaFoldDB" id="A0A366DMI1"/>
<dbReference type="InterPro" id="IPR010090">
    <property type="entry name" value="Phage_tape_meas"/>
</dbReference>
<dbReference type="EMBL" id="QNRH01000013">
    <property type="protein sequence ID" value="RBO90524.1"/>
    <property type="molecule type" value="Genomic_DNA"/>
</dbReference>
<evidence type="ECO:0000256" key="1">
    <source>
        <dbReference type="SAM" id="MobiDB-lite"/>
    </source>
</evidence>
<comment type="caution">
    <text evidence="3">The sequence shown here is derived from an EMBL/GenBank/DDBJ whole genome shotgun (WGS) entry which is preliminary data.</text>
</comment>
<dbReference type="NCBIfam" id="TIGR01760">
    <property type="entry name" value="tape_meas_TP901"/>
    <property type="match status" value="1"/>
</dbReference>
<sequence length="932" mass="98240">MASRVATLRLQLIDSITGPAKSSSKALKGLETAISKLGSKGVPGAKNLGNQLDYLKRKSADVGEFRELRRGLAQAGVAFRDARSRARDLEQALNSATKPTAKMRADLRSAQTALKSTAQAFNEQRSAVRNAENALRAYSLNSRSDIAKSQAQVRSQIAQTITKMREMDRESRRARSQSSTSPTRSAPARISSGSVAAGAAGAYATSRGANVAKVAFSDAVNYDQAKAFRDAIGFDVFSDGDKKNLNAQAERIGYETRFTNADVVQGQLNLLQAGIRDTQQIINAMGPITDYALSMGVTLDEAATTIRSTALIKGVDLTDKAKIIQLVDSMVWMAKNGGMDDSDVRQFTRYAGAGLKSIGISDPVSSAMAAVLKRNGIQGDEAGVFARTASSKLGAPTLKGRMALQSMGIDYDDYVSWPDAFKVDGLGKMIRENFGKSLTPQMKEAITEFLDTATVFDSDAGEEISVKADRGAFVDGIIETIAPLFGDKLSAKDRQALSGKIGAFHKVSAESVDAEGLMMKILSSNASLAQLNSFFTDRQGNRAMMLARNYQGFLQMLELMKNTPEGITNKIGTKANEGLYGDYTRATGAIETARIKVIEDWEAPIRGILQATDWVASEFVKLSESTRRLIEVVGAAALAFGAYKAVTLGRGVLGRILGAGRTAAGGAAAGAVAKKGLMGRALGAAGRFATSPFGAVAGLVTLSGSTANNTYTNASAEDRQRMRDEARKRTDEYNAKRATQQAAQQHRDGIIVGLGQETVTWGVAAQEGMRAYVAALTQGGATAEAKASEIEAELVRIMSFEANPQVATASLERALGIARELSAVLRTELGAGGDGGSESGNTSIGGARAGGGPVQAGKTYAVGGRGVELFTPASNGNITPNSALGSSVTVQQTNHFHGGSQGADGEKLAVILDRQLRRSAQTAFGNISYGEA</sequence>
<dbReference type="RefSeq" id="WP_113946273.1">
    <property type="nucleotide sequence ID" value="NZ_JBHEEG010000005.1"/>
</dbReference>
<dbReference type="OrthoDB" id="8429573at2"/>
<gene>
    <name evidence="3" type="ORF">DFR47_11385</name>
</gene>
<organism evidence="3 4">
    <name type="scientific">Pseudochrobactrum asaccharolyticum</name>
    <dbReference type="NCBI Taxonomy" id="354351"/>
    <lineage>
        <taxon>Bacteria</taxon>
        <taxon>Pseudomonadati</taxon>
        <taxon>Pseudomonadota</taxon>
        <taxon>Alphaproteobacteria</taxon>
        <taxon>Hyphomicrobiales</taxon>
        <taxon>Brucellaceae</taxon>
        <taxon>Pseudochrobactrum</taxon>
    </lineage>
</organism>
<protein>
    <submittedName>
        <fullName evidence="3">TP901 family phage tail tape measure protein</fullName>
    </submittedName>
</protein>
<evidence type="ECO:0000259" key="2">
    <source>
        <dbReference type="Pfam" id="PF10145"/>
    </source>
</evidence>
<proteinExistence type="predicted"/>
<feature type="domain" description="Phage tail tape measure protein" evidence="2">
    <location>
        <begin position="247"/>
        <end position="414"/>
    </location>
</feature>
<evidence type="ECO:0000313" key="3">
    <source>
        <dbReference type="EMBL" id="RBO90524.1"/>
    </source>
</evidence>
<feature type="compositionally biased region" description="Basic and acidic residues" evidence="1">
    <location>
        <begin position="163"/>
        <end position="173"/>
    </location>
</feature>
<evidence type="ECO:0000313" key="4">
    <source>
        <dbReference type="Proteomes" id="UP000252893"/>
    </source>
</evidence>
<name>A0A366DMI1_9HYPH</name>
<feature type="region of interest" description="Disordered" evidence="1">
    <location>
        <begin position="830"/>
        <end position="852"/>
    </location>
</feature>
<feature type="region of interest" description="Disordered" evidence="1">
    <location>
        <begin position="163"/>
        <end position="191"/>
    </location>
</feature>
<dbReference type="Pfam" id="PF10145">
    <property type="entry name" value="PhageMin_Tail"/>
    <property type="match status" value="1"/>
</dbReference>
<keyword evidence="4" id="KW-1185">Reference proteome</keyword>